<evidence type="ECO:0000313" key="5">
    <source>
        <dbReference type="EMBL" id="MDH8679943.1"/>
    </source>
</evidence>
<name>A0ABT6NHN0_9FIRM</name>
<sequence length="515" mass="56594">MLKNGVMAQMKNDGQTLIRTIKREIENYDVSNLQEIQNIFFDVKEKGEGSIEYISLSNPGGELIVSDKSVITDASTSASDSDVQTETIETSDKPVLIQVNNDVFNISETLTDGTYTLNIGLSLIQLQNQIKNALLTIAIVGTIITIIVLCLGFIITSGMLKILGKTIRQVDLFSEGDMTLTFDTKRSDEFGLLNKALADVSKKFNLTLSETIQVVNQLEKQSASINNSKDRLSSSTISVSSNSDSIHEVIEEQMKSLTNMLQSAQSLTELLAKMATSSKLIEENNNLIVLSTKEGNEKISRLNDSMSDVTKAMTEGSNQINNLNYNFTKINEITVVINSVAQQTNLLALNAAIEAARAGESGRGFAVVADEIKKLAEQVISASDDISKIITDTTSVVNAVTTQNSIIATKLDTQGTLIIDTDKAFRSIAQDTNSSLDNIRTFLNEISVVVENNDEMLEKINLLRQISEEIMQLELKIVSSANSQSHDFDFLDKTIQEIIVLNNRLIDSTSYFKIE</sequence>
<keyword evidence="6" id="KW-1185">Reference proteome</keyword>
<dbReference type="PROSITE" id="PS50111">
    <property type="entry name" value="CHEMOTAXIS_TRANSDUC_2"/>
    <property type="match status" value="1"/>
</dbReference>
<feature type="domain" description="Methyl-accepting transducer" evidence="4">
    <location>
        <begin position="228"/>
        <end position="461"/>
    </location>
</feature>
<dbReference type="RefSeq" id="WP_281095836.1">
    <property type="nucleotide sequence ID" value="NZ_JARYZI010000025.1"/>
</dbReference>
<comment type="caution">
    <text evidence="5">The sequence shown here is derived from an EMBL/GenBank/DDBJ whole genome shotgun (WGS) entry which is preliminary data.</text>
</comment>
<feature type="transmembrane region" description="Helical" evidence="3">
    <location>
        <begin position="133"/>
        <end position="155"/>
    </location>
</feature>
<evidence type="ECO:0000259" key="4">
    <source>
        <dbReference type="PROSITE" id="PS50111"/>
    </source>
</evidence>
<dbReference type="PANTHER" id="PTHR32089">
    <property type="entry name" value="METHYL-ACCEPTING CHEMOTAXIS PROTEIN MCPB"/>
    <property type="match status" value="1"/>
</dbReference>
<dbReference type="InterPro" id="IPR004089">
    <property type="entry name" value="MCPsignal_dom"/>
</dbReference>
<reference evidence="5 6" key="1">
    <citation type="submission" date="2023-04" db="EMBL/GenBank/DDBJ databases">
        <title>Fusibacter bizertensis strain WBS, isolated from littoral bottom sediments of the Arctic seas - biochemical and genomic analysis.</title>
        <authorList>
            <person name="Brioukhanov A.L."/>
        </authorList>
    </citation>
    <scope>NUCLEOTIDE SEQUENCE [LARGE SCALE GENOMIC DNA]</scope>
    <source>
        <strain evidence="5 6">WBS</strain>
    </source>
</reference>
<keyword evidence="3" id="KW-1133">Transmembrane helix</keyword>
<keyword evidence="1 2" id="KW-0807">Transducer</keyword>
<evidence type="ECO:0000256" key="3">
    <source>
        <dbReference type="SAM" id="Phobius"/>
    </source>
</evidence>
<accession>A0ABT6NHN0</accession>
<organism evidence="5 6">
    <name type="scientific">Fusibacter bizertensis</name>
    <dbReference type="NCBI Taxonomy" id="1488331"/>
    <lineage>
        <taxon>Bacteria</taxon>
        <taxon>Bacillati</taxon>
        <taxon>Bacillota</taxon>
        <taxon>Clostridia</taxon>
        <taxon>Eubacteriales</taxon>
        <taxon>Eubacteriales Family XII. Incertae Sedis</taxon>
        <taxon>Fusibacter</taxon>
    </lineage>
</organism>
<dbReference type="Gene3D" id="6.10.340.10">
    <property type="match status" value="1"/>
</dbReference>
<keyword evidence="3" id="KW-0812">Transmembrane</keyword>
<dbReference type="Proteomes" id="UP001158045">
    <property type="component" value="Unassembled WGS sequence"/>
</dbReference>
<dbReference type="Pfam" id="PF00015">
    <property type="entry name" value="MCPsignal"/>
    <property type="match status" value="1"/>
</dbReference>
<dbReference type="PANTHER" id="PTHR32089:SF112">
    <property type="entry name" value="LYSOZYME-LIKE PROTEIN-RELATED"/>
    <property type="match status" value="1"/>
</dbReference>
<evidence type="ECO:0000256" key="2">
    <source>
        <dbReference type="PROSITE-ProRule" id="PRU00284"/>
    </source>
</evidence>
<evidence type="ECO:0000256" key="1">
    <source>
        <dbReference type="ARBA" id="ARBA00023224"/>
    </source>
</evidence>
<dbReference type="SUPFAM" id="SSF58104">
    <property type="entry name" value="Methyl-accepting chemotaxis protein (MCP) signaling domain"/>
    <property type="match status" value="1"/>
</dbReference>
<keyword evidence="3" id="KW-0472">Membrane</keyword>
<protein>
    <submittedName>
        <fullName evidence="5">Methyl-accepting chemotaxis protein</fullName>
    </submittedName>
</protein>
<dbReference type="SMART" id="SM00283">
    <property type="entry name" value="MA"/>
    <property type="match status" value="1"/>
</dbReference>
<proteinExistence type="predicted"/>
<gene>
    <name evidence="5" type="ORF">QE109_17480</name>
</gene>
<evidence type="ECO:0000313" key="6">
    <source>
        <dbReference type="Proteomes" id="UP001158045"/>
    </source>
</evidence>
<dbReference type="Gene3D" id="1.10.287.950">
    <property type="entry name" value="Methyl-accepting chemotaxis protein"/>
    <property type="match status" value="1"/>
</dbReference>
<dbReference type="EMBL" id="JARYZI010000025">
    <property type="protein sequence ID" value="MDH8679943.1"/>
    <property type="molecule type" value="Genomic_DNA"/>
</dbReference>